<evidence type="ECO:0000256" key="1">
    <source>
        <dbReference type="ARBA" id="ARBA00004432"/>
    </source>
</evidence>
<dbReference type="VEuPathDB" id="VectorBase:PPAI004595"/>
<comment type="catalytic activity">
    <reaction evidence="18">
        <text>N-acetyl-L-aspartyl-L-glutamate(out) = N-acetyl-L-aspartyl-L-glutamate(in)</text>
        <dbReference type="Rhea" id="RHEA:72599"/>
        <dbReference type="ChEBI" id="CHEBI:76931"/>
    </reaction>
    <physiologicalReaction direction="left-to-right" evidence="18">
        <dbReference type="Rhea" id="RHEA:72600"/>
    </physiologicalReaction>
</comment>
<dbReference type="OrthoDB" id="2985014at2759"/>
<evidence type="ECO:0000256" key="10">
    <source>
        <dbReference type="ARBA" id="ARBA00023018"/>
    </source>
</evidence>
<comment type="catalytic activity">
    <reaction evidence="20">
        <text>D-glucuronate(out) + H(+)(out) = D-glucuronate(in) + H(+)(in)</text>
        <dbReference type="Rhea" id="RHEA:72591"/>
        <dbReference type="ChEBI" id="CHEBI:15378"/>
        <dbReference type="ChEBI" id="CHEBI:58720"/>
    </reaction>
    <physiologicalReaction direction="left-to-right" evidence="20">
        <dbReference type="Rhea" id="RHEA:72592"/>
    </physiologicalReaction>
</comment>
<evidence type="ECO:0000259" key="26">
    <source>
        <dbReference type="PROSITE" id="PS50850"/>
    </source>
</evidence>
<evidence type="ECO:0000256" key="5">
    <source>
        <dbReference type="ARBA" id="ARBA00022448"/>
    </source>
</evidence>
<name>A0A1B0DA90_PHLPP</name>
<evidence type="ECO:0000256" key="14">
    <source>
        <dbReference type="ARBA" id="ARBA00023329"/>
    </source>
</evidence>
<dbReference type="PROSITE" id="PS50850">
    <property type="entry name" value="MFS"/>
    <property type="match status" value="1"/>
</dbReference>
<comment type="subcellular location">
    <subcellularLocation>
        <location evidence="2">Basolateral cell membrane</location>
        <topology evidence="2">Multi-pass membrane protein</topology>
    </subcellularLocation>
    <subcellularLocation>
        <location evidence="3">Cytoplasmic vesicle</location>
        <location evidence="3">Secretory vesicle membrane</location>
        <topology evidence="3">Multi-pass membrane protein</topology>
    </subcellularLocation>
    <subcellularLocation>
        <location evidence="1">Cytoplasmic vesicle</location>
        <location evidence="1">Secretory vesicle</location>
        <location evidence="1">Synaptic vesicle membrane</location>
    </subcellularLocation>
    <subcellularLocation>
        <location evidence="4">Lysosome membrane</location>
    </subcellularLocation>
</comment>
<keyword evidence="5" id="KW-0813">Transport</keyword>
<dbReference type="InterPro" id="IPR050382">
    <property type="entry name" value="MFS_Na/Anion_cotransporter"/>
</dbReference>
<dbReference type="GO" id="GO:0030672">
    <property type="term" value="C:synaptic vesicle membrane"/>
    <property type="evidence" value="ECO:0007669"/>
    <property type="project" value="UniProtKB-SubCell"/>
</dbReference>
<keyword evidence="14" id="KW-0968">Cytoplasmic vesicle</keyword>
<dbReference type="InterPro" id="IPR036259">
    <property type="entry name" value="MFS_trans_sf"/>
</dbReference>
<evidence type="ECO:0000256" key="12">
    <source>
        <dbReference type="ARBA" id="ARBA00023180"/>
    </source>
</evidence>
<evidence type="ECO:0000256" key="6">
    <source>
        <dbReference type="ARBA" id="ARBA00022475"/>
    </source>
</evidence>
<evidence type="ECO:0000256" key="19">
    <source>
        <dbReference type="ARBA" id="ARBA00051447"/>
    </source>
</evidence>
<dbReference type="PANTHER" id="PTHR11662:SF455">
    <property type="entry name" value="GH23975P"/>
    <property type="match status" value="1"/>
</dbReference>
<evidence type="ECO:0000256" key="3">
    <source>
        <dbReference type="ARBA" id="ARBA00004638"/>
    </source>
</evidence>
<comment type="catalytic activity">
    <reaction evidence="16">
        <text>L-aspartate(out) = L-aspartate(in)</text>
        <dbReference type="Rhea" id="RHEA:66332"/>
        <dbReference type="ChEBI" id="CHEBI:29991"/>
    </reaction>
    <physiologicalReaction direction="left-to-right" evidence="16">
        <dbReference type="Rhea" id="RHEA:66333"/>
    </physiologicalReaction>
</comment>
<evidence type="ECO:0000313" key="28">
    <source>
        <dbReference type="Proteomes" id="UP000092462"/>
    </source>
</evidence>
<dbReference type="InterPro" id="IPR011701">
    <property type="entry name" value="MFS"/>
</dbReference>
<dbReference type="FunFam" id="1.20.1250.20:FF:000067">
    <property type="entry name" value="sialin isoform X2"/>
    <property type="match status" value="1"/>
</dbReference>
<keyword evidence="13" id="KW-0458">Lysosome</keyword>
<proteinExistence type="predicted"/>
<evidence type="ECO:0000256" key="24">
    <source>
        <dbReference type="ARBA" id="ARBA00081195"/>
    </source>
</evidence>
<dbReference type="CDD" id="cd17318">
    <property type="entry name" value="MFS_SLC17"/>
    <property type="match status" value="1"/>
</dbReference>
<evidence type="ECO:0000256" key="22">
    <source>
        <dbReference type="ARBA" id="ARBA00069713"/>
    </source>
</evidence>
<dbReference type="EMBL" id="AJVK01028918">
    <property type="status" value="NOT_ANNOTATED_CDS"/>
    <property type="molecule type" value="Genomic_DNA"/>
</dbReference>
<evidence type="ECO:0000256" key="11">
    <source>
        <dbReference type="ARBA" id="ARBA00023136"/>
    </source>
</evidence>
<evidence type="ECO:0000256" key="13">
    <source>
        <dbReference type="ARBA" id="ARBA00023228"/>
    </source>
</evidence>
<keyword evidence="12" id="KW-0325">Glycoprotein</keyword>
<dbReference type="KEGG" id="ppap:129802550"/>
<dbReference type="FunFam" id="1.20.1250.20:FF:000003">
    <property type="entry name" value="Solute carrier family 17 member 3"/>
    <property type="match status" value="1"/>
</dbReference>
<accession>A0A1B0DA90</accession>
<sequence>MASTPEVKIPDKNTEISQVERLEDAKIPFWRKRRYHVVIMIFLGFLNLYTLRINLSVAIVAMTEKNNVTLDNGTIVEEQEFDWDSKQQGLILSSFFYGYISTQLIGGILGARFGGHLIFGLGIGITAVLGLLTPIAAKAHLALFLTIRILQGFFGGVVFPSVLAIWSQWAPIFERSIMGNVAYTGTYVGTITAMLLSGVLSVAWGWESIFYVFGTIGCIWYICWIFIIKANPGVDPFITEAEQNYILSSIGDRTKGKTINHPWKDILTSLPVWSIVAGNFTAMWGLYTLLTQLPMFLNDVFDFNLDTTGFMAAIPYMAMVVLLFVSGYLADWLQIKGYLRTGQVRRYFNSVAFIVQMAFMLLTTFTADPAISIVFITLAVGAGAFPWSGYVVNGLDLAPSHASVIIGLSNTFGTLSGILSPIVMGYIVTDKTREQWQIVFYIAAGVYLFGAVFCWFFVSGKLQDWAKIDREELAAKHAKYDSDKTTSNKL</sequence>
<dbReference type="Pfam" id="PF07690">
    <property type="entry name" value="MFS_1"/>
    <property type="match status" value="1"/>
</dbReference>
<keyword evidence="11" id="KW-0472">Membrane</keyword>
<keyword evidence="6" id="KW-1003">Cell membrane</keyword>
<reference evidence="27" key="1">
    <citation type="submission" date="2022-08" db="UniProtKB">
        <authorList>
            <consortium name="EnsemblMetazoa"/>
        </authorList>
    </citation>
    <scope>IDENTIFICATION</scope>
    <source>
        <strain evidence="27">Israel</strain>
    </source>
</reference>
<dbReference type="RefSeq" id="XP_055704448.1">
    <property type="nucleotide sequence ID" value="XM_055848473.1"/>
</dbReference>
<evidence type="ECO:0000256" key="4">
    <source>
        <dbReference type="ARBA" id="ARBA00004656"/>
    </source>
</evidence>
<dbReference type="GO" id="GO:0015293">
    <property type="term" value="F:symporter activity"/>
    <property type="evidence" value="ECO:0007669"/>
    <property type="project" value="UniProtKB-KW"/>
</dbReference>
<evidence type="ECO:0000256" key="25">
    <source>
        <dbReference type="ARBA" id="ARBA00081925"/>
    </source>
</evidence>
<evidence type="ECO:0000256" key="18">
    <source>
        <dbReference type="ARBA" id="ARBA00051403"/>
    </source>
</evidence>
<dbReference type="Gene3D" id="1.20.1250.20">
    <property type="entry name" value="MFS general substrate transporter like domains"/>
    <property type="match status" value="2"/>
</dbReference>
<comment type="catalytic activity">
    <reaction evidence="17">
        <text>N-acetylneuraminate(in) + H(+)(in) = N-acetylneuraminate(out) + H(+)(out)</text>
        <dbReference type="Rhea" id="RHEA:28987"/>
        <dbReference type="ChEBI" id="CHEBI:15378"/>
        <dbReference type="ChEBI" id="CHEBI:35418"/>
    </reaction>
    <physiologicalReaction direction="right-to-left" evidence="17">
        <dbReference type="Rhea" id="RHEA:28989"/>
    </physiologicalReaction>
</comment>
<dbReference type="InterPro" id="IPR020846">
    <property type="entry name" value="MFS_dom"/>
</dbReference>
<keyword evidence="8" id="KW-0769">Symport</keyword>
<dbReference type="SUPFAM" id="SSF103473">
    <property type="entry name" value="MFS general substrate transporter"/>
    <property type="match status" value="1"/>
</dbReference>
<evidence type="ECO:0000256" key="21">
    <source>
        <dbReference type="ARBA" id="ARBA00056891"/>
    </source>
</evidence>
<keyword evidence="28" id="KW-1185">Reference proteome</keyword>
<evidence type="ECO:0000256" key="15">
    <source>
        <dbReference type="ARBA" id="ARBA00050101"/>
    </source>
</evidence>
<dbReference type="AlphaFoldDB" id="A0A1B0DA90"/>
<comment type="function">
    <text evidence="21">Receptor for CM101, a polysaccharide produced by group B Streptococcus with antipathoangiogenic properties.</text>
</comment>
<keyword evidence="9" id="KW-1133">Transmembrane helix</keyword>
<keyword evidence="7" id="KW-0812">Transmembrane</keyword>
<comment type="catalytic activity">
    <reaction evidence="19">
        <text>L-glutamate(out) = L-glutamate(in)</text>
        <dbReference type="Rhea" id="RHEA:66336"/>
        <dbReference type="ChEBI" id="CHEBI:29985"/>
    </reaction>
    <physiologicalReaction direction="left-to-right" evidence="19">
        <dbReference type="Rhea" id="RHEA:66337"/>
    </physiologicalReaction>
</comment>
<comment type="catalytic activity">
    <reaction evidence="15">
        <text>2 nitrate(out) + H(+)(out) = 2 nitrate(in) + H(+)(in)</text>
        <dbReference type="Rhea" id="RHEA:71539"/>
        <dbReference type="ChEBI" id="CHEBI:15378"/>
        <dbReference type="ChEBI" id="CHEBI:17632"/>
    </reaction>
    <physiologicalReaction direction="left-to-right" evidence="15">
        <dbReference type="Rhea" id="RHEA:71540"/>
    </physiologicalReaction>
</comment>
<protein>
    <recommendedName>
        <fullName evidence="22">Sialin</fullName>
    </recommendedName>
    <alternativeName>
        <fullName evidence="25">H(+)/nitrate cotransporter</fullName>
    </alternativeName>
    <alternativeName>
        <fullName evidence="23">H(+)/sialic acid cotransporter</fullName>
    </alternativeName>
    <alternativeName>
        <fullName evidence="24">Vesicular excitatory amino acid transporter</fullName>
    </alternativeName>
</protein>
<evidence type="ECO:0000256" key="20">
    <source>
        <dbReference type="ARBA" id="ARBA00051612"/>
    </source>
</evidence>
<dbReference type="EnsemblMetazoa" id="PPAI004595-RA">
    <property type="protein sequence ID" value="PPAI004595-PA"/>
    <property type="gene ID" value="PPAI004595"/>
</dbReference>
<dbReference type="GeneID" id="129802550"/>
<dbReference type="Proteomes" id="UP000092462">
    <property type="component" value="Unassembled WGS sequence"/>
</dbReference>
<evidence type="ECO:0000256" key="2">
    <source>
        <dbReference type="ARBA" id="ARBA00004554"/>
    </source>
</evidence>
<dbReference type="GO" id="GO:0046942">
    <property type="term" value="P:carboxylic acid transport"/>
    <property type="evidence" value="ECO:0007669"/>
    <property type="project" value="UniProtKB-ARBA"/>
</dbReference>
<evidence type="ECO:0000256" key="17">
    <source>
        <dbReference type="ARBA" id="ARBA00050625"/>
    </source>
</evidence>
<dbReference type="GO" id="GO:0016323">
    <property type="term" value="C:basolateral plasma membrane"/>
    <property type="evidence" value="ECO:0007669"/>
    <property type="project" value="UniProtKB-SubCell"/>
</dbReference>
<evidence type="ECO:0000256" key="8">
    <source>
        <dbReference type="ARBA" id="ARBA00022847"/>
    </source>
</evidence>
<dbReference type="VEuPathDB" id="VectorBase:PPAPM1_012257"/>
<evidence type="ECO:0000256" key="7">
    <source>
        <dbReference type="ARBA" id="ARBA00022692"/>
    </source>
</evidence>
<dbReference type="PANTHER" id="PTHR11662">
    <property type="entry name" value="SOLUTE CARRIER FAMILY 17"/>
    <property type="match status" value="1"/>
</dbReference>
<organism evidence="27 28">
    <name type="scientific">Phlebotomus papatasi</name>
    <name type="common">Sandfly</name>
    <dbReference type="NCBI Taxonomy" id="29031"/>
    <lineage>
        <taxon>Eukaryota</taxon>
        <taxon>Metazoa</taxon>
        <taxon>Ecdysozoa</taxon>
        <taxon>Arthropoda</taxon>
        <taxon>Hexapoda</taxon>
        <taxon>Insecta</taxon>
        <taxon>Pterygota</taxon>
        <taxon>Neoptera</taxon>
        <taxon>Endopterygota</taxon>
        <taxon>Diptera</taxon>
        <taxon>Nematocera</taxon>
        <taxon>Psychodoidea</taxon>
        <taxon>Psychodidae</taxon>
        <taxon>Phlebotomus</taxon>
        <taxon>Phlebotomus</taxon>
    </lineage>
</organism>
<evidence type="ECO:0000256" key="16">
    <source>
        <dbReference type="ARBA" id="ARBA00050554"/>
    </source>
</evidence>
<feature type="domain" description="Major facilitator superfamily (MFS) profile" evidence="26">
    <location>
        <begin position="36"/>
        <end position="462"/>
    </location>
</feature>
<dbReference type="EMBL" id="AJVK01028919">
    <property type="status" value="NOT_ANNOTATED_CDS"/>
    <property type="molecule type" value="Genomic_DNA"/>
</dbReference>
<dbReference type="GO" id="GO:0005765">
    <property type="term" value="C:lysosomal membrane"/>
    <property type="evidence" value="ECO:0007669"/>
    <property type="project" value="UniProtKB-SubCell"/>
</dbReference>
<evidence type="ECO:0000256" key="9">
    <source>
        <dbReference type="ARBA" id="ARBA00022989"/>
    </source>
</evidence>
<evidence type="ECO:0000313" key="27">
    <source>
        <dbReference type="EnsemblMetazoa" id="PPAI004595-PA"/>
    </source>
</evidence>
<dbReference type="GO" id="GO:0006820">
    <property type="term" value="P:monoatomic anion transport"/>
    <property type="evidence" value="ECO:0007669"/>
    <property type="project" value="TreeGrafter"/>
</dbReference>
<keyword evidence="10" id="KW-0770">Synapse</keyword>
<evidence type="ECO:0000256" key="23">
    <source>
        <dbReference type="ARBA" id="ARBA00080244"/>
    </source>
</evidence>